<dbReference type="PANTHER" id="PTHR10342:SF273">
    <property type="entry name" value="RE14504P"/>
    <property type="match status" value="1"/>
</dbReference>
<dbReference type="InterPro" id="IPR017850">
    <property type="entry name" value="Alkaline_phosphatase_core_sf"/>
</dbReference>
<dbReference type="SUPFAM" id="SSF53649">
    <property type="entry name" value="Alkaline phosphatase-like"/>
    <property type="match status" value="1"/>
</dbReference>
<name>A0A1D1VT91_RAMVA</name>
<dbReference type="Gene3D" id="3.40.720.10">
    <property type="entry name" value="Alkaline Phosphatase, subunit A"/>
    <property type="match status" value="1"/>
</dbReference>
<dbReference type="GO" id="GO:0008484">
    <property type="term" value="F:sulfuric ester hydrolase activity"/>
    <property type="evidence" value="ECO:0007669"/>
    <property type="project" value="InterPro"/>
</dbReference>
<organism evidence="4 5">
    <name type="scientific">Ramazzottius varieornatus</name>
    <name type="common">Water bear</name>
    <name type="synonym">Tardigrade</name>
    <dbReference type="NCBI Taxonomy" id="947166"/>
    <lineage>
        <taxon>Eukaryota</taxon>
        <taxon>Metazoa</taxon>
        <taxon>Ecdysozoa</taxon>
        <taxon>Tardigrada</taxon>
        <taxon>Eutardigrada</taxon>
        <taxon>Parachela</taxon>
        <taxon>Hypsibioidea</taxon>
        <taxon>Ramazzottiidae</taxon>
        <taxon>Ramazzottius</taxon>
    </lineage>
</organism>
<evidence type="ECO:0000313" key="4">
    <source>
        <dbReference type="EMBL" id="GAV04762.1"/>
    </source>
</evidence>
<dbReference type="PANTHER" id="PTHR10342">
    <property type="entry name" value="ARYLSULFATASE"/>
    <property type="match status" value="1"/>
</dbReference>
<accession>A0A1D1VT91</accession>
<dbReference type="InterPro" id="IPR047115">
    <property type="entry name" value="ARSB"/>
</dbReference>
<dbReference type="OrthoDB" id="103349at2759"/>
<keyword evidence="2" id="KW-0106">Calcium</keyword>
<keyword evidence="3" id="KW-0325">Glycoprotein</keyword>
<keyword evidence="1" id="KW-0479">Metal-binding</keyword>
<keyword evidence="5" id="KW-1185">Reference proteome</keyword>
<reference evidence="4 5" key="1">
    <citation type="journal article" date="2016" name="Nat. Commun.">
        <title>Extremotolerant tardigrade genome and improved radiotolerance of human cultured cells by tardigrade-unique protein.</title>
        <authorList>
            <person name="Hashimoto T."/>
            <person name="Horikawa D.D."/>
            <person name="Saito Y."/>
            <person name="Kuwahara H."/>
            <person name="Kozuka-Hata H."/>
            <person name="Shin-I T."/>
            <person name="Minakuchi Y."/>
            <person name="Ohishi K."/>
            <person name="Motoyama A."/>
            <person name="Aizu T."/>
            <person name="Enomoto A."/>
            <person name="Kondo K."/>
            <person name="Tanaka S."/>
            <person name="Hara Y."/>
            <person name="Koshikawa S."/>
            <person name="Sagara H."/>
            <person name="Miura T."/>
            <person name="Yokobori S."/>
            <person name="Miyagawa K."/>
            <person name="Suzuki Y."/>
            <person name="Kubo T."/>
            <person name="Oyama M."/>
            <person name="Kohara Y."/>
            <person name="Fujiyama A."/>
            <person name="Arakawa K."/>
            <person name="Katayama T."/>
            <person name="Toyoda A."/>
            <person name="Kunieda T."/>
        </authorList>
    </citation>
    <scope>NUCLEOTIDE SEQUENCE [LARGE SCALE GENOMIC DNA]</scope>
    <source>
        <strain evidence="4 5">YOKOZUNA-1</strain>
    </source>
</reference>
<dbReference type="Proteomes" id="UP000186922">
    <property type="component" value="Unassembled WGS sequence"/>
</dbReference>
<dbReference type="STRING" id="947166.A0A1D1VT91"/>
<sequence length="183" mass="20381">MSDWLPTLYEAAGDPRGDLRLFNVTGLSHWSNFQEGTDHPVRTELLNNIDPLSNVYAMIDQQQGRTYKLIGGNTYGRTIPTWQRTEGTSEKNPMKKWTPTSVECLHTPGIETTACIPWVANCLYDLTADPCEQANIAAIAPWILYRMERKLAAYNQTAVCPGIQGLRPGICARQVGWLVGTLA</sequence>
<comment type="caution">
    <text evidence="4">The sequence shown here is derived from an EMBL/GenBank/DDBJ whole genome shotgun (WGS) entry which is preliminary data.</text>
</comment>
<proteinExistence type="predicted"/>
<protein>
    <submittedName>
        <fullName evidence="4">Uncharacterized protein</fullName>
    </submittedName>
</protein>
<dbReference type="AlphaFoldDB" id="A0A1D1VT91"/>
<evidence type="ECO:0000256" key="1">
    <source>
        <dbReference type="ARBA" id="ARBA00022723"/>
    </source>
</evidence>
<dbReference type="Gene3D" id="3.30.1120.10">
    <property type="match status" value="1"/>
</dbReference>
<dbReference type="GO" id="GO:0046872">
    <property type="term" value="F:metal ion binding"/>
    <property type="evidence" value="ECO:0007669"/>
    <property type="project" value="UniProtKB-KW"/>
</dbReference>
<evidence type="ECO:0000256" key="2">
    <source>
        <dbReference type="ARBA" id="ARBA00022837"/>
    </source>
</evidence>
<evidence type="ECO:0000256" key="3">
    <source>
        <dbReference type="ARBA" id="ARBA00023180"/>
    </source>
</evidence>
<dbReference type="EMBL" id="BDGG01000011">
    <property type="protein sequence ID" value="GAV04762.1"/>
    <property type="molecule type" value="Genomic_DNA"/>
</dbReference>
<evidence type="ECO:0000313" key="5">
    <source>
        <dbReference type="Proteomes" id="UP000186922"/>
    </source>
</evidence>
<gene>
    <name evidence="4" type="primary">RvY_14989-1</name>
    <name evidence="4" type="synonym">RvY_14989.1</name>
    <name evidence="4" type="ORF">RvY_14989</name>
</gene>